<dbReference type="InterPro" id="IPR011598">
    <property type="entry name" value="bHLH_dom"/>
</dbReference>
<dbReference type="Proteomes" id="UP001432027">
    <property type="component" value="Unassembled WGS sequence"/>
</dbReference>
<organism evidence="2 3">
    <name type="scientific">Pristionchus entomophagus</name>
    <dbReference type="NCBI Taxonomy" id="358040"/>
    <lineage>
        <taxon>Eukaryota</taxon>
        <taxon>Metazoa</taxon>
        <taxon>Ecdysozoa</taxon>
        <taxon>Nematoda</taxon>
        <taxon>Chromadorea</taxon>
        <taxon>Rhabditida</taxon>
        <taxon>Rhabditina</taxon>
        <taxon>Diplogasteromorpha</taxon>
        <taxon>Diplogasteroidea</taxon>
        <taxon>Neodiplogasteridae</taxon>
        <taxon>Pristionchus</taxon>
    </lineage>
</organism>
<dbReference type="SUPFAM" id="SSF47459">
    <property type="entry name" value="HLH, helix-loop-helix DNA-binding domain"/>
    <property type="match status" value="1"/>
</dbReference>
<dbReference type="PROSITE" id="PS50888">
    <property type="entry name" value="BHLH"/>
    <property type="match status" value="1"/>
</dbReference>
<comment type="caution">
    <text evidence="2">The sequence shown here is derived from an EMBL/GenBank/DDBJ whole genome shotgun (WGS) entry which is preliminary data.</text>
</comment>
<gene>
    <name evidence="2" type="ORF">PENTCL1PPCAC_7761</name>
</gene>
<keyword evidence="3" id="KW-1185">Reference proteome</keyword>
<evidence type="ECO:0000313" key="3">
    <source>
        <dbReference type="Proteomes" id="UP001432027"/>
    </source>
</evidence>
<dbReference type="InterPro" id="IPR036638">
    <property type="entry name" value="HLH_DNA-bd_sf"/>
</dbReference>
<feature type="non-terminal residue" evidence="2">
    <location>
        <position position="117"/>
    </location>
</feature>
<accession>A0AAV5SQE6</accession>
<proteinExistence type="predicted"/>
<dbReference type="GO" id="GO:0046983">
    <property type="term" value="F:protein dimerization activity"/>
    <property type="evidence" value="ECO:0007669"/>
    <property type="project" value="InterPro"/>
</dbReference>
<sequence length="117" mass="13731">WRMEKVDIAEGAIYLIERFAGGSTNKMPQRVSIVFDDEKELEEGRDRFTHSKLEINKCYFQKKDRIRVEKLRRSRESQAIKKLKETLLKYTKNARAKMEKIQVLAVASDLLRTLAGK</sequence>
<protein>
    <recommendedName>
        <fullName evidence="1">BHLH domain-containing protein</fullName>
    </recommendedName>
</protein>
<feature type="domain" description="BHLH" evidence="1">
    <location>
        <begin position="60"/>
        <end position="114"/>
    </location>
</feature>
<evidence type="ECO:0000259" key="1">
    <source>
        <dbReference type="PROSITE" id="PS50888"/>
    </source>
</evidence>
<dbReference type="EMBL" id="BTSX01000002">
    <property type="protein sequence ID" value="GMS85586.1"/>
    <property type="molecule type" value="Genomic_DNA"/>
</dbReference>
<evidence type="ECO:0000313" key="2">
    <source>
        <dbReference type="EMBL" id="GMS85586.1"/>
    </source>
</evidence>
<name>A0AAV5SQE6_9BILA</name>
<reference evidence="2" key="1">
    <citation type="submission" date="2023-10" db="EMBL/GenBank/DDBJ databases">
        <title>Genome assembly of Pristionchus species.</title>
        <authorList>
            <person name="Yoshida K."/>
            <person name="Sommer R.J."/>
        </authorList>
    </citation>
    <scope>NUCLEOTIDE SEQUENCE</scope>
    <source>
        <strain evidence="2">RS0144</strain>
    </source>
</reference>
<dbReference type="AlphaFoldDB" id="A0AAV5SQE6"/>
<feature type="non-terminal residue" evidence="2">
    <location>
        <position position="1"/>
    </location>
</feature>